<reference evidence="2 3" key="1">
    <citation type="submission" date="2024-07" db="EMBL/GenBank/DDBJ databases">
        <title>Uliginosibacterium paludis KCTC:42655.</title>
        <authorList>
            <person name="Kim M.K."/>
        </authorList>
    </citation>
    <scope>NUCLEOTIDE SEQUENCE [LARGE SCALE GENOMIC DNA]</scope>
    <source>
        <strain evidence="2 3">KCTC 42655</strain>
    </source>
</reference>
<protein>
    <submittedName>
        <fullName evidence="2">DUF2235 domain-containing protein</fullName>
    </submittedName>
</protein>
<comment type="caution">
    <text evidence="2">The sequence shown here is derived from an EMBL/GenBank/DDBJ whole genome shotgun (WGS) entry which is preliminary data.</text>
</comment>
<proteinExistence type="predicted"/>
<gene>
    <name evidence="2" type="ORF">ABVT11_12345</name>
</gene>
<feature type="domain" description="T6SS Phospholipase effector Tle1-like catalytic" evidence="1">
    <location>
        <begin position="196"/>
        <end position="296"/>
    </location>
</feature>
<dbReference type="InterPro" id="IPR018712">
    <property type="entry name" value="Tle1-like_cat"/>
</dbReference>
<feature type="domain" description="T6SS Phospholipase effector Tle1-like catalytic" evidence="1">
    <location>
        <begin position="43"/>
        <end position="180"/>
    </location>
</feature>
<accession>A0ABV2CRS2</accession>
<sequence length="461" mass="51012">MTGAIAPKMKSVENMVKRAREKTRKSDSPACPVCHVTLWYSAFFDGTGNNRERDFPRSHSNVAALFDAHIDTVKAGVIRRYYEGLGTPFQFQDRYEKRRVSYGRGDIREIEDIGYEEKGESALGLGFANGITERLEKAAVDFFAEIDRFQTTRRLDEINLAAFGFSRGATEARAFVNWVAGHSKVSTTNGKLSYDGTPLNVKFLGLFDTVESVGWAAANKMQDLIKTSIPSWVERCSHFVAAHELRHAFPLTEGDGATRHVVYPGAHADVGGGYSLLEQGRPNTLARTALLQMLDEARGAGLKMMSLGEMQASERWALQFEPSFGIPDKMRSDLGAYLEIVQPKGDMRSHMQAHMQQYWSWIDSGLAHADTQIKLKAQPDANNRKALQTMAFLLNNLARTPAGRGAASVPADTTALAPAARHFFSTYVHDSFEHFSLSGGTAQKDLSGADYYTLRSIHSPT</sequence>
<evidence type="ECO:0000313" key="3">
    <source>
        <dbReference type="Proteomes" id="UP001548590"/>
    </source>
</evidence>
<dbReference type="EMBL" id="JBEWLZ010000006">
    <property type="protein sequence ID" value="MET1490618.1"/>
    <property type="molecule type" value="Genomic_DNA"/>
</dbReference>
<dbReference type="Pfam" id="PF09994">
    <property type="entry name" value="T6SS_Tle1-like_cat"/>
    <property type="match status" value="2"/>
</dbReference>
<name>A0ABV2CRS2_9RHOO</name>
<evidence type="ECO:0000313" key="2">
    <source>
        <dbReference type="EMBL" id="MET1490618.1"/>
    </source>
</evidence>
<dbReference type="PANTHER" id="PTHR33840">
    <property type="match status" value="1"/>
</dbReference>
<evidence type="ECO:0000259" key="1">
    <source>
        <dbReference type="Pfam" id="PF09994"/>
    </source>
</evidence>
<organism evidence="2 3">
    <name type="scientific">Uliginosibacterium paludis</name>
    <dbReference type="NCBI Taxonomy" id="1615952"/>
    <lineage>
        <taxon>Bacteria</taxon>
        <taxon>Pseudomonadati</taxon>
        <taxon>Pseudomonadota</taxon>
        <taxon>Betaproteobacteria</taxon>
        <taxon>Rhodocyclales</taxon>
        <taxon>Zoogloeaceae</taxon>
        <taxon>Uliginosibacterium</taxon>
    </lineage>
</organism>
<keyword evidence="3" id="KW-1185">Reference proteome</keyword>
<dbReference type="PANTHER" id="PTHR33840:SF1">
    <property type="entry name" value="TLE1 PHOSPHOLIPASE DOMAIN-CONTAINING PROTEIN"/>
    <property type="match status" value="1"/>
</dbReference>
<dbReference type="RefSeq" id="WP_345927653.1">
    <property type="nucleotide sequence ID" value="NZ_JBDIVF010000004.1"/>
</dbReference>
<dbReference type="Proteomes" id="UP001548590">
    <property type="component" value="Unassembled WGS sequence"/>
</dbReference>